<dbReference type="InterPro" id="IPR050553">
    <property type="entry name" value="Thioredoxin_ResA/DsbE_sf"/>
</dbReference>
<evidence type="ECO:0000256" key="3">
    <source>
        <dbReference type="ARBA" id="ARBA00023157"/>
    </source>
</evidence>
<reference evidence="7 8" key="1">
    <citation type="submission" date="2013-04" db="EMBL/GenBank/DDBJ databases">
        <title>The Genome Sequence of Bacteroides massiliensis DSM 17679.</title>
        <authorList>
            <consortium name="The Broad Institute Genomics Platform"/>
            <person name="Earl A."/>
            <person name="Ward D."/>
            <person name="Feldgarden M."/>
            <person name="Gevers D."/>
            <person name="Martens E."/>
            <person name="Fenner L."/>
            <person name="Roux V."/>
            <person name="Mallet M.N."/>
            <person name="Raoult D."/>
            <person name="Walker B."/>
            <person name="Young S."/>
            <person name="Zeng Q."/>
            <person name="Gargeya S."/>
            <person name="Fitzgerald M."/>
            <person name="Haas B."/>
            <person name="Abouelleil A."/>
            <person name="Allen A.W."/>
            <person name="Alvarado L."/>
            <person name="Arachchi H.M."/>
            <person name="Berlin A.M."/>
            <person name="Chapman S.B."/>
            <person name="Gainer-Dewar J."/>
            <person name="Goldberg J."/>
            <person name="Griggs A."/>
            <person name="Gujja S."/>
            <person name="Hansen M."/>
            <person name="Howarth C."/>
            <person name="Imamovic A."/>
            <person name="Ireland A."/>
            <person name="Larimer J."/>
            <person name="McCowan C."/>
            <person name="Murphy C."/>
            <person name="Pearson M."/>
            <person name="Poon T.W."/>
            <person name="Priest M."/>
            <person name="Roberts A."/>
            <person name="Saif S."/>
            <person name="Shea T."/>
            <person name="Sisk P."/>
            <person name="Sykes S."/>
            <person name="Wortman J."/>
            <person name="Nusbaum C."/>
            <person name="Birren B."/>
        </authorList>
    </citation>
    <scope>NUCLEOTIDE SEQUENCE [LARGE SCALE GENOMIC DNA]</scope>
    <source>
        <strain evidence="8">B84634 / Timone 84634 / DSM 17679 / JCM 13223</strain>
    </source>
</reference>
<dbReference type="eggNOG" id="COG1225">
    <property type="taxonomic scope" value="Bacteria"/>
</dbReference>
<dbReference type="STRING" id="1121098.HMPREF1534_03111"/>
<dbReference type="PANTHER" id="PTHR42852">
    <property type="entry name" value="THIOL:DISULFIDE INTERCHANGE PROTEIN DSBE"/>
    <property type="match status" value="1"/>
</dbReference>
<dbReference type="OrthoDB" id="1069091at2"/>
<dbReference type="GeneID" id="60061018"/>
<keyword evidence="8" id="KW-1185">Reference proteome</keyword>
<evidence type="ECO:0000313" key="8">
    <source>
        <dbReference type="Proteomes" id="UP000017831"/>
    </source>
</evidence>
<accession>U6RBP9</accession>
<dbReference type="EMBL" id="AQHY01000037">
    <property type="protein sequence ID" value="EOA53166.1"/>
    <property type="molecule type" value="Genomic_DNA"/>
</dbReference>
<dbReference type="CDD" id="cd02966">
    <property type="entry name" value="TlpA_like_family"/>
    <property type="match status" value="1"/>
</dbReference>
<dbReference type="PROSITE" id="PS51352">
    <property type="entry name" value="THIOREDOXIN_2"/>
    <property type="match status" value="1"/>
</dbReference>
<dbReference type="SUPFAM" id="SSF52833">
    <property type="entry name" value="Thioredoxin-like"/>
    <property type="match status" value="1"/>
</dbReference>
<dbReference type="InterPro" id="IPR025380">
    <property type="entry name" value="DUF4369"/>
</dbReference>
<dbReference type="GO" id="GO:0017004">
    <property type="term" value="P:cytochrome complex assembly"/>
    <property type="evidence" value="ECO:0007669"/>
    <property type="project" value="UniProtKB-KW"/>
</dbReference>
<dbReference type="Pfam" id="PF08534">
    <property type="entry name" value="Redoxin"/>
    <property type="match status" value="1"/>
</dbReference>
<feature type="domain" description="Thioredoxin" evidence="6">
    <location>
        <begin position="279"/>
        <end position="422"/>
    </location>
</feature>
<dbReference type="AlphaFoldDB" id="U6RBP9"/>
<dbReference type="InterPro" id="IPR013740">
    <property type="entry name" value="Redoxin"/>
</dbReference>
<evidence type="ECO:0000256" key="2">
    <source>
        <dbReference type="ARBA" id="ARBA00022748"/>
    </source>
</evidence>
<dbReference type="PATRIC" id="fig|1121098.3.peg.3165"/>
<keyword evidence="2" id="KW-0201">Cytochrome c-type biogenesis</keyword>
<dbReference type="PANTHER" id="PTHR42852:SF6">
    <property type="entry name" value="THIOL:DISULFIDE INTERCHANGE PROTEIN DSBE"/>
    <property type="match status" value="1"/>
</dbReference>
<keyword evidence="5" id="KW-0732">Signal</keyword>
<sequence length="422" mass="48097">MKTTLISILLFSFSISVTAQTAEYTEKDSISDLQWQNELHCTLDGVPKPFSYLRTLFENNKEGYIGNLWMTSRRNIQLLGEKNRKGNWIVTTINKVPNTSLKPGEFEIKGTISENYEGRAVMLLRFSNSNPDKVCKADTAIVTNGKFYFKGLPEDNFLSIVTIGNYPEKVLAADVFLEEGTINLNLDSISHRSGTLHNDSLQAYTAFKTFDEHKSYIKRNMNNAIGRTYFIDLLNNWSLEELKEYVALSNNNEYANIPQIKEAMISQQTIQNTFKVWESFNGKKYKDNTFITLEGNKTKLSDYIGKHKILFINVWYSGCGPCIEETPELKEIYRKYKKKGLEIISVSTDTSISAWKEAVKKLDVPWIHVIIERGSMFPQDYAVMGVPHGILIGEDGTILALGNYLRPSIPVLENILMKILDE</sequence>
<gene>
    <name evidence="7" type="ORF">HMPREF1534_03111</name>
</gene>
<dbReference type="Gene3D" id="3.40.30.10">
    <property type="entry name" value="Glutaredoxin"/>
    <property type="match status" value="1"/>
</dbReference>
<dbReference type="HOGENOM" id="CLU_042529_1_0_10"/>
<keyword evidence="3" id="KW-1015">Disulfide bond</keyword>
<dbReference type="GO" id="GO:0030313">
    <property type="term" value="C:cell envelope"/>
    <property type="evidence" value="ECO:0007669"/>
    <property type="project" value="UniProtKB-SubCell"/>
</dbReference>
<evidence type="ECO:0000313" key="7">
    <source>
        <dbReference type="EMBL" id="EOA53166.1"/>
    </source>
</evidence>
<evidence type="ECO:0000256" key="5">
    <source>
        <dbReference type="SAM" id="SignalP"/>
    </source>
</evidence>
<feature type="chain" id="PRO_5004678040" description="Thioredoxin domain-containing protein" evidence="5">
    <location>
        <begin position="22"/>
        <end position="422"/>
    </location>
</feature>
<dbReference type="InterPro" id="IPR036249">
    <property type="entry name" value="Thioredoxin-like_sf"/>
</dbReference>
<evidence type="ECO:0000259" key="6">
    <source>
        <dbReference type="PROSITE" id="PS51352"/>
    </source>
</evidence>
<evidence type="ECO:0000256" key="1">
    <source>
        <dbReference type="ARBA" id="ARBA00004196"/>
    </source>
</evidence>
<feature type="signal peptide" evidence="5">
    <location>
        <begin position="1"/>
        <end position="21"/>
    </location>
</feature>
<keyword evidence="4" id="KW-0676">Redox-active center</keyword>
<evidence type="ECO:0000256" key="4">
    <source>
        <dbReference type="ARBA" id="ARBA00023284"/>
    </source>
</evidence>
<comment type="caution">
    <text evidence="7">The sequence shown here is derived from an EMBL/GenBank/DDBJ whole genome shotgun (WGS) entry which is preliminary data.</text>
</comment>
<dbReference type="RefSeq" id="WP_005943062.1">
    <property type="nucleotide sequence ID" value="NZ_KB890391.1"/>
</dbReference>
<name>U6RBP9_9BACT</name>
<dbReference type="Proteomes" id="UP000017831">
    <property type="component" value="Unassembled WGS sequence"/>
</dbReference>
<organism evidence="7 8">
    <name type="scientific">Phocaeicola massiliensis B84634 = Timone 84634 = DSM 17679 = JCM 13223</name>
    <dbReference type="NCBI Taxonomy" id="1121098"/>
    <lineage>
        <taxon>Bacteria</taxon>
        <taxon>Pseudomonadati</taxon>
        <taxon>Bacteroidota</taxon>
        <taxon>Bacteroidia</taxon>
        <taxon>Bacteroidales</taxon>
        <taxon>Bacteroidaceae</taxon>
        <taxon>Phocaeicola</taxon>
    </lineage>
</organism>
<dbReference type="GO" id="GO:0016491">
    <property type="term" value="F:oxidoreductase activity"/>
    <property type="evidence" value="ECO:0007669"/>
    <property type="project" value="InterPro"/>
</dbReference>
<proteinExistence type="predicted"/>
<protein>
    <recommendedName>
        <fullName evidence="6">Thioredoxin domain-containing protein</fullName>
    </recommendedName>
</protein>
<dbReference type="Pfam" id="PF14289">
    <property type="entry name" value="DUF4369"/>
    <property type="match status" value="1"/>
</dbReference>
<comment type="subcellular location">
    <subcellularLocation>
        <location evidence="1">Cell envelope</location>
    </subcellularLocation>
</comment>
<dbReference type="InterPro" id="IPR013766">
    <property type="entry name" value="Thioredoxin_domain"/>
</dbReference>